<organism evidence="2 3">
    <name type="scientific">Sesamum alatum</name>
    <dbReference type="NCBI Taxonomy" id="300844"/>
    <lineage>
        <taxon>Eukaryota</taxon>
        <taxon>Viridiplantae</taxon>
        <taxon>Streptophyta</taxon>
        <taxon>Embryophyta</taxon>
        <taxon>Tracheophyta</taxon>
        <taxon>Spermatophyta</taxon>
        <taxon>Magnoliopsida</taxon>
        <taxon>eudicotyledons</taxon>
        <taxon>Gunneridae</taxon>
        <taxon>Pentapetalae</taxon>
        <taxon>asterids</taxon>
        <taxon>lamiids</taxon>
        <taxon>Lamiales</taxon>
        <taxon>Pedaliaceae</taxon>
        <taxon>Sesamum</taxon>
    </lineage>
</organism>
<keyword evidence="3" id="KW-1185">Reference proteome</keyword>
<name>A0AAE1YB50_9LAMI</name>
<proteinExistence type="predicted"/>
<dbReference type="EMBL" id="JACGWO010000005">
    <property type="protein sequence ID" value="KAK4426794.1"/>
    <property type="molecule type" value="Genomic_DNA"/>
</dbReference>
<protein>
    <submittedName>
        <fullName evidence="2">Uncharacterized protein</fullName>
    </submittedName>
</protein>
<reference evidence="2" key="2">
    <citation type="journal article" date="2024" name="Plant">
        <title>Genomic evolution and insights into agronomic trait innovations of Sesamum species.</title>
        <authorList>
            <person name="Miao H."/>
            <person name="Wang L."/>
            <person name="Qu L."/>
            <person name="Liu H."/>
            <person name="Sun Y."/>
            <person name="Le M."/>
            <person name="Wang Q."/>
            <person name="Wei S."/>
            <person name="Zheng Y."/>
            <person name="Lin W."/>
            <person name="Duan Y."/>
            <person name="Cao H."/>
            <person name="Xiong S."/>
            <person name="Wang X."/>
            <person name="Wei L."/>
            <person name="Li C."/>
            <person name="Ma Q."/>
            <person name="Ju M."/>
            <person name="Zhao R."/>
            <person name="Li G."/>
            <person name="Mu C."/>
            <person name="Tian Q."/>
            <person name="Mei H."/>
            <person name="Zhang T."/>
            <person name="Gao T."/>
            <person name="Zhang H."/>
        </authorList>
    </citation>
    <scope>NUCLEOTIDE SEQUENCE</scope>
    <source>
        <strain evidence="2">3651</strain>
    </source>
</reference>
<reference evidence="2" key="1">
    <citation type="submission" date="2020-06" db="EMBL/GenBank/DDBJ databases">
        <authorList>
            <person name="Li T."/>
            <person name="Hu X."/>
            <person name="Zhang T."/>
            <person name="Song X."/>
            <person name="Zhang H."/>
            <person name="Dai N."/>
            <person name="Sheng W."/>
            <person name="Hou X."/>
            <person name="Wei L."/>
        </authorList>
    </citation>
    <scope>NUCLEOTIDE SEQUENCE</scope>
    <source>
        <strain evidence="2">3651</strain>
        <tissue evidence="2">Leaf</tissue>
    </source>
</reference>
<feature type="region of interest" description="Disordered" evidence="1">
    <location>
        <begin position="73"/>
        <end position="123"/>
    </location>
</feature>
<evidence type="ECO:0000313" key="3">
    <source>
        <dbReference type="Proteomes" id="UP001293254"/>
    </source>
</evidence>
<gene>
    <name evidence="2" type="ORF">Salat_1448100</name>
</gene>
<evidence type="ECO:0000313" key="2">
    <source>
        <dbReference type="EMBL" id="KAK4426794.1"/>
    </source>
</evidence>
<evidence type="ECO:0000256" key="1">
    <source>
        <dbReference type="SAM" id="MobiDB-lite"/>
    </source>
</evidence>
<dbReference type="Proteomes" id="UP001293254">
    <property type="component" value="Unassembled WGS sequence"/>
</dbReference>
<sequence length="217" mass="22739">MFVGAWVIYQNIAPPLLRQVSSIGGSLPRMTSGCGLCQGQDGSQTGSGELRRSSFSFSRGNAWAGSFWQLSGESPGGSRCGVRDVGNGDGGRNSVEYGQPAGGRSDNSMDSVVPETDREKQQTGIEVEGADAVQLAKVQQGEASVSQIILEGKPGYQGVVSASIEDSWLVNIPLQFTASQAGTFSKGRGQRVQGRQVAGVKWAPGMVLIQEAGATFH</sequence>
<accession>A0AAE1YB50</accession>
<comment type="caution">
    <text evidence="2">The sequence shown here is derived from an EMBL/GenBank/DDBJ whole genome shotgun (WGS) entry which is preliminary data.</text>
</comment>
<dbReference type="AlphaFoldDB" id="A0AAE1YB50"/>